<keyword evidence="8" id="KW-1185">Reference proteome</keyword>
<dbReference type="Pfam" id="PF14484">
    <property type="entry name" value="FISNA"/>
    <property type="match status" value="1"/>
</dbReference>
<dbReference type="GO" id="GO:0005524">
    <property type="term" value="F:ATP binding"/>
    <property type="evidence" value="ECO:0007669"/>
    <property type="project" value="UniProtKB-KW"/>
</dbReference>
<dbReference type="InterPro" id="IPR007111">
    <property type="entry name" value="NACHT_NTPase"/>
</dbReference>
<dbReference type="InterPro" id="IPR041267">
    <property type="entry name" value="NLRP_HD2"/>
</dbReference>
<dbReference type="Proteomes" id="UP000515152">
    <property type="component" value="Chromosome 24"/>
</dbReference>
<dbReference type="PROSITE" id="PS50188">
    <property type="entry name" value="B302_SPRY"/>
    <property type="match status" value="1"/>
</dbReference>
<dbReference type="InterPro" id="IPR051261">
    <property type="entry name" value="NLR"/>
</dbReference>
<keyword evidence="4" id="KW-0677">Repeat</keyword>
<evidence type="ECO:0000256" key="2">
    <source>
        <dbReference type="ARBA" id="ARBA00022490"/>
    </source>
</evidence>
<dbReference type="SMART" id="SM00368">
    <property type="entry name" value="LRR_RI"/>
    <property type="match status" value="7"/>
</dbReference>
<dbReference type="KEGG" id="char:105909345"/>
<evidence type="ECO:0000259" key="7">
    <source>
        <dbReference type="PROSITE" id="PS50188"/>
    </source>
</evidence>
<evidence type="ECO:0000256" key="3">
    <source>
        <dbReference type="ARBA" id="ARBA00022614"/>
    </source>
</evidence>
<dbReference type="SMART" id="SM00449">
    <property type="entry name" value="SPRY"/>
    <property type="match status" value="1"/>
</dbReference>
<keyword evidence="3" id="KW-0433">Leucine-rich repeat</keyword>
<keyword evidence="6" id="KW-0067">ATP-binding</keyword>
<dbReference type="SMART" id="SM00589">
    <property type="entry name" value="PRY"/>
    <property type="match status" value="1"/>
</dbReference>
<dbReference type="Pfam" id="PF13516">
    <property type="entry name" value="LRR_6"/>
    <property type="match status" value="3"/>
</dbReference>
<dbReference type="GO" id="GO:0005737">
    <property type="term" value="C:cytoplasm"/>
    <property type="evidence" value="ECO:0007669"/>
    <property type="project" value="UniProtKB-SubCell"/>
</dbReference>
<protein>
    <submittedName>
        <fullName evidence="9">NACHT, LRR and PYD domains-containing protein 12-like</fullName>
    </submittedName>
</protein>
<dbReference type="InterPro" id="IPR041075">
    <property type="entry name" value="NOD1/2_WH"/>
</dbReference>
<comment type="subcellular location">
    <subcellularLocation>
        <location evidence="1">Cytoplasm</location>
    </subcellularLocation>
</comment>
<dbReference type="CDD" id="cd16040">
    <property type="entry name" value="SPRY_PRY_SNTX"/>
    <property type="match status" value="1"/>
</dbReference>
<dbReference type="RefSeq" id="XP_042559405.1">
    <property type="nucleotide sequence ID" value="XM_042703471.1"/>
</dbReference>
<dbReference type="Pfam" id="PF00622">
    <property type="entry name" value="SPRY"/>
    <property type="match status" value="1"/>
</dbReference>
<dbReference type="GeneID" id="105909345"/>
<evidence type="ECO:0000256" key="5">
    <source>
        <dbReference type="ARBA" id="ARBA00022741"/>
    </source>
</evidence>
<keyword evidence="5" id="KW-0547">Nucleotide-binding</keyword>
<reference evidence="9" key="1">
    <citation type="submission" date="2025-08" db="UniProtKB">
        <authorList>
            <consortium name="RefSeq"/>
        </authorList>
    </citation>
    <scope>IDENTIFICATION</scope>
</reference>
<gene>
    <name evidence="9" type="primary">LOC105909345</name>
</gene>
<dbReference type="Pfam" id="PF13765">
    <property type="entry name" value="PRY"/>
    <property type="match status" value="1"/>
</dbReference>
<name>A0A8M1KAA4_CLUHA</name>
<evidence type="ECO:0000256" key="1">
    <source>
        <dbReference type="ARBA" id="ARBA00004496"/>
    </source>
</evidence>
<feature type="domain" description="B30.2/SPRY" evidence="7">
    <location>
        <begin position="915"/>
        <end position="1119"/>
    </location>
</feature>
<accession>A0A8M1KAA4</accession>
<dbReference type="AlphaFoldDB" id="A0A8M1KAA4"/>
<evidence type="ECO:0000256" key="6">
    <source>
        <dbReference type="ARBA" id="ARBA00022840"/>
    </source>
</evidence>
<dbReference type="InterPro" id="IPR001870">
    <property type="entry name" value="B30.2/SPRY"/>
</dbReference>
<evidence type="ECO:0000313" key="9">
    <source>
        <dbReference type="RefSeq" id="XP_042559405.1"/>
    </source>
</evidence>
<proteinExistence type="predicted"/>
<evidence type="ECO:0000256" key="4">
    <source>
        <dbReference type="ARBA" id="ARBA00022737"/>
    </source>
</evidence>
<dbReference type="FunFam" id="3.40.50.300:FF:000210">
    <property type="entry name" value="Si:dkey-16p6.1"/>
    <property type="match status" value="1"/>
</dbReference>
<keyword evidence="2" id="KW-0963">Cytoplasm</keyword>
<evidence type="ECO:0000313" key="8">
    <source>
        <dbReference type="Proteomes" id="UP000515152"/>
    </source>
</evidence>
<dbReference type="Pfam" id="PF17779">
    <property type="entry name" value="WHD_NOD2"/>
    <property type="match status" value="1"/>
</dbReference>
<sequence length="1119" mass="126230">MLRQLWNRILGSTQDQSSDIDPETVQKVLKSHKSRMQKQFECIFEGLEQRGSKTPLNKIYTQLYITEGDSDEVNNDHEVWQMDKMSRKPKPDDTPIDCNDIFNALPGQERHIRTVMTKGIAGIGKTVSVQKFILDWADGGANQEVHLMLFLPLRELNLLKDDEYSLHNLLLEFHPELRALGETCYDDLQVVFIFDGIDESRLPLNFKKNKPVSDVTKTATLDVLVTNLIKGNLLRTALIWMTSRPAAAGQVPSEHVDRITEVRGFKNQQKDEYFMKRIEDPARAQQILSHIKTTRSLLIMCHIPVFCYIAATVLQEMLGQYDSAEIPSTLTEMYIHFLIIQLDKKNQKYDGVKPDKKTILEANRDAILKLAELAFKNLEQGTILFDEDALKESGISLEEASVHSGLCTEILREEPKFALSKFYCFVHLSVQEFLAALFVFVSFMNGDMAALRSFLQAKPKKVFLYLLLKSAVEKSLKSKNGHLDLFLRFLLGISLDSSQKLLEGLLKRPLAENSKENSKSLELIIKHIKNVDKKNTSPERFINLVNCLSEMKDHSLQKELQTFLTCEKGPNTELSSAHCSTLADILLKSEEVLDEFDIDEYNATDEGQQRLVPVVKWCKKARLTDYSNFNEQSCEIVASVLRSTSSYLRELYLDGTTMAESGMMAVCGSLSNPSCMLERLSLGGCKRSSNNMIGHLASSLQSMKDSQLEDLDLSCCPCSVEEMRLLTAGLVNCHCKVERLSLRKSNLSSSHCEDLASILCSSDSNLRELDLRDNDLQDSGMELLASGLKNSQCIVGILSLNMCFLKDGHCEVLASVLSSDDSHLRELDLRDNDLQDSGVELLCSGLNSSQCTLEILRLSFCGVTEKGCKSLASALSANPSYLRELDLSYNHPGETGVRLLTERKDDQDCKLDTLIVDHDAECWLKSGLKKYVCELTLDPNTVDIQIRLSDGDQKLMASSPNENYPNHPDRFLRSEQVLCREGLTGRCYWEAEWNAHMAYMGAAYRKHGRRERDCRLGLNDTSWGLLCRYRSSVSSVYKHLYTGSHDSKASPTVSFPFDCRRVGVFLDWPAGTLSFYSVSSDTLTHIHTFHHKFTEPIYPGFGLVVNGWLSEDSISLCKV</sequence>
<dbReference type="OrthoDB" id="8890195at2759"/>
<organism evidence="8 9">
    <name type="scientific">Clupea harengus</name>
    <name type="common">Atlantic herring</name>
    <dbReference type="NCBI Taxonomy" id="7950"/>
    <lineage>
        <taxon>Eukaryota</taxon>
        <taxon>Metazoa</taxon>
        <taxon>Chordata</taxon>
        <taxon>Craniata</taxon>
        <taxon>Vertebrata</taxon>
        <taxon>Euteleostomi</taxon>
        <taxon>Actinopterygii</taxon>
        <taxon>Neopterygii</taxon>
        <taxon>Teleostei</taxon>
        <taxon>Clupei</taxon>
        <taxon>Clupeiformes</taxon>
        <taxon>Clupeoidei</taxon>
        <taxon>Clupeidae</taxon>
        <taxon>Clupea</taxon>
    </lineage>
</organism>
<dbReference type="InterPro" id="IPR001611">
    <property type="entry name" value="Leu-rich_rpt"/>
</dbReference>
<dbReference type="InterPro" id="IPR003877">
    <property type="entry name" value="SPRY_dom"/>
</dbReference>
<dbReference type="PANTHER" id="PTHR24106">
    <property type="entry name" value="NACHT, LRR AND CARD DOMAINS-CONTAINING"/>
    <property type="match status" value="1"/>
</dbReference>
<dbReference type="Pfam" id="PF17776">
    <property type="entry name" value="NLRC4_HD2"/>
    <property type="match status" value="1"/>
</dbReference>
<dbReference type="Pfam" id="PF05729">
    <property type="entry name" value="NACHT"/>
    <property type="match status" value="1"/>
</dbReference>
<dbReference type="SMART" id="SM01288">
    <property type="entry name" value="FISNA"/>
    <property type="match status" value="1"/>
</dbReference>
<dbReference type="InterPro" id="IPR006574">
    <property type="entry name" value="PRY"/>
</dbReference>
<dbReference type="InterPro" id="IPR029495">
    <property type="entry name" value="NACHT-assoc"/>
</dbReference>